<dbReference type="SUPFAM" id="SSF53901">
    <property type="entry name" value="Thiolase-like"/>
    <property type="match status" value="1"/>
</dbReference>
<evidence type="ECO:0000256" key="1">
    <source>
        <dbReference type="ARBA" id="ARBA00005194"/>
    </source>
</evidence>
<evidence type="ECO:0000256" key="4">
    <source>
        <dbReference type="ARBA" id="ARBA00022679"/>
    </source>
</evidence>
<dbReference type="eggNOG" id="COG3321">
    <property type="taxonomic scope" value="Bacteria"/>
</dbReference>
<dbReference type="PROSITE" id="PS00606">
    <property type="entry name" value="KS3_1"/>
    <property type="match status" value="1"/>
</dbReference>
<dbReference type="Gene3D" id="3.30.70.250">
    <property type="entry name" value="Malonyl-CoA ACP transacylase, ACP-binding"/>
    <property type="match status" value="1"/>
</dbReference>
<dbReference type="EMBL" id="JH603169">
    <property type="protein sequence ID" value="EIC22238.1"/>
    <property type="molecule type" value="Genomic_DNA"/>
</dbReference>
<name>H8YZW1_9GAMM</name>
<dbReference type="CDD" id="cd00833">
    <property type="entry name" value="PKS"/>
    <property type="match status" value="1"/>
</dbReference>
<dbReference type="InterPro" id="IPR016035">
    <property type="entry name" value="Acyl_Trfase/lysoPLipase"/>
</dbReference>
<feature type="region of interest" description="Disordered" evidence="6">
    <location>
        <begin position="1001"/>
        <end position="1031"/>
    </location>
</feature>
<gene>
    <name evidence="8" type="ORF">Thi970DRAFT_02491</name>
</gene>
<evidence type="ECO:0000313" key="9">
    <source>
        <dbReference type="Proteomes" id="UP000002964"/>
    </source>
</evidence>
<organism evidence="8 9">
    <name type="scientific">Thiorhodovibrio frisius</name>
    <dbReference type="NCBI Taxonomy" id="631362"/>
    <lineage>
        <taxon>Bacteria</taxon>
        <taxon>Pseudomonadati</taxon>
        <taxon>Pseudomonadota</taxon>
        <taxon>Gammaproteobacteria</taxon>
        <taxon>Chromatiales</taxon>
        <taxon>Chromatiaceae</taxon>
        <taxon>Thiorhodovibrio</taxon>
    </lineage>
</organism>
<feature type="domain" description="Ketosynthase family 3 (KS3)" evidence="7">
    <location>
        <begin position="8"/>
        <end position="467"/>
    </location>
</feature>
<dbReference type="Pfam" id="PF02801">
    <property type="entry name" value="Ketoacyl-synt_C"/>
    <property type="match status" value="1"/>
</dbReference>
<comment type="pathway">
    <text evidence="1">Lipid metabolism; fatty acid biosynthesis.</text>
</comment>
<dbReference type="InterPro" id="IPR032821">
    <property type="entry name" value="PKS_assoc"/>
</dbReference>
<dbReference type="Gene3D" id="3.40.47.10">
    <property type="match status" value="1"/>
</dbReference>
<evidence type="ECO:0000256" key="5">
    <source>
        <dbReference type="RuleBase" id="RU003694"/>
    </source>
</evidence>
<dbReference type="RefSeq" id="WP_009148900.1">
    <property type="nucleotide sequence ID" value="NZ_CP121471.1"/>
</dbReference>
<dbReference type="InterPro" id="IPR052568">
    <property type="entry name" value="PKS-FAS_Synthase"/>
</dbReference>
<dbReference type="PANTHER" id="PTHR43074">
    <property type="entry name" value="OMEGA-3 POLYUNSATURATED FATTY ACID SYNTHASE PFAB-RELATED"/>
    <property type="match status" value="1"/>
</dbReference>
<proteinExistence type="inferred from homology"/>
<dbReference type="Pfam" id="PF00109">
    <property type="entry name" value="ketoacyl-synt"/>
    <property type="match status" value="1"/>
</dbReference>
<protein>
    <submittedName>
        <fullName evidence="8">Polyketide synthase family protein</fullName>
    </submittedName>
</protein>
<dbReference type="InterPro" id="IPR020841">
    <property type="entry name" value="PKS_Beta-ketoAc_synthase_dom"/>
</dbReference>
<reference evidence="9" key="1">
    <citation type="submission" date="2011-06" db="EMBL/GenBank/DDBJ databases">
        <authorList>
            <consortium name="US DOE Joint Genome Institute (JGI-PGF)"/>
            <person name="Lucas S."/>
            <person name="Han J."/>
            <person name="Lapidus A."/>
            <person name="Cheng J.-F."/>
            <person name="Goodwin L."/>
            <person name="Pitluck S."/>
            <person name="Peters L."/>
            <person name="Land M.L."/>
            <person name="Hauser L."/>
            <person name="Vogl K."/>
            <person name="Liu Z."/>
            <person name="Overmann J."/>
            <person name="Frigaard N.-U."/>
            <person name="Bryant D.A."/>
            <person name="Woyke T.J."/>
        </authorList>
    </citation>
    <scope>NUCLEOTIDE SEQUENCE [LARGE SCALE GENOMIC DNA]</scope>
    <source>
        <strain evidence="9">970</strain>
    </source>
</reference>
<dbReference type="Gene3D" id="3.40.366.10">
    <property type="entry name" value="Malonyl-Coenzyme A Acyl Carrier Protein, domain 2"/>
    <property type="match status" value="1"/>
</dbReference>
<dbReference type="InterPro" id="IPR016039">
    <property type="entry name" value="Thiolase-like"/>
</dbReference>
<dbReference type="InterPro" id="IPR001227">
    <property type="entry name" value="Ac_transferase_dom_sf"/>
</dbReference>
<dbReference type="HOGENOM" id="CLU_000022_16_6_6"/>
<evidence type="ECO:0000259" key="7">
    <source>
        <dbReference type="PROSITE" id="PS52004"/>
    </source>
</evidence>
<dbReference type="InterPro" id="IPR014043">
    <property type="entry name" value="Acyl_transferase_dom"/>
</dbReference>
<dbReference type="UniPathway" id="UPA00094"/>
<evidence type="ECO:0000256" key="6">
    <source>
        <dbReference type="SAM" id="MobiDB-lite"/>
    </source>
</evidence>
<keyword evidence="3" id="KW-0597">Phosphoprotein</keyword>
<keyword evidence="4 5" id="KW-0808">Transferase</keyword>
<dbReference type="InterPro" id="IPR014031">
    <property type="entry name" value="Ketoacyl_synth_C"/>
</dbReference>
<keyword evidence="9" id="KW-1185">Reference proteome</keyword>
<dbReference type="OrthoDB" id="9778690at2"/>
<evidence type="ECO:0000256" key="3">
    <source>
        <dbReference type="ARBA" id="ARBA00022553"/>
    </source>
</evidence>
<dbReference type="SMART" id="SM00825">
    <property type="entry name" value="PKS_KS"/>
    <property type="match status" value="1"/>
</dbReference>
<dbReference type="InterPro" id="IPR018201">
    <property type="entry name" value="Ketoacyl_synth_AS"/>
</dbReference>
<accession>H8YZW1</accession>
<comment type="similarity">
    <text evidence="5">Belongs to the thiolase-like superfamily. Beta-ketoacyl-ACP synthases family.</text>
</comment>
<dbReference type="SUPFAM" id="SSF52151">
    <property type="entry name" value="FabD/lysophospholipase-like"/>
    <property type="match status" value="1"/>
</dbReference>
<sequence length="1081" mass="117832">MSTGPTKAPDIAIIGLSGIFPGSANTRAFWNNILAKRDLIADAPEEWSRPWYDPSSAQTGLDAARIRTRKVGLIGDLATFNPLEFGIPPNSIEGDPAHFMALQLAGDALRDADYYQRPFNRERTGVIVGHGSSPNRGDILGTQYGMILDQTLSIIEKIMPELDADRIDYLRSELKRSLPNLEVEHAPTLVSNVISGRISNRLDLMGPSYLVDSACSSSLIALDLGIQDLRSGRCDMVLVGGVQASMPAQIYMLFQLLGALAETDIRPFDARANGTLLGEGAGFAVIKRLADAVRDDDRIYAIVKGVGVASDGKAMGLLAPRLEGEVMAIRRAYQQTGVSFESIGLIEAHGTGIPLGDRTEIAALRQVFGSRRGRLPSCALGSVKSMIGHCIPAAGMASLIKISMALHEKILPPTLCEEINPELGLSQTPFYINTETRPWVHGGSLPRRAGINAFGFGGINSHAILEEDRPPTPLPPPGLGRWLLRDQQRTEAMRAAGPVTRAGSGRWPSELVLLAAQSRDGVLVQIDAMLDRLKRSSQPDLPALAKECWDNIGEGPARAAVIASDTSDLRAKLEQLQNKLPGLKKANLSSRQGIYYAEREQPMGRVAFMFTSEGAQYPNMLADLAVHIPSIRRWFDFLDHVYPREPPPSNFVFPPPTTLNKADSDWALDRLYAGDLAPESVSMASHAMYELLRDLGLTCDVMIGHSAGEHIALIASGRSQILSAEQFRDELRAMNQLHQQMESTGLLQTGHLLSVGALSQEALTEILDEFHDSVYLVADNCANQALVFVADGVTDGVTGGNYETVYARIADLGGIIAKLPFDRPYHTPLFAEGAAAIREFYAKHVAVGQGDISIYSCSTAAPYPADDQAILDTAAEQWTKPVRFRETIEALYRDGVRLFVEVGASNSLTAFVDNILKDRDHIAVSTNTRGSAALGQLQRMLGQLFVEGLPLALDPLYADRMKTGAQGTDSGTSSIQLRSELPQLSVDEQLAQNIRAWRTDIDCQKNQKNPPETPTPACFSQASQPDDQVSASDVALRQHFKLMQQFLTGQERIIDALRHHPDFKLNKERNSPDLANHTRKD</sequence>
<dbReference type="AlphaFoldDB" id="H8YZW1"/>
<dbReference type="PANTHER" id="PTHR43074:SF1">
    <property type="entry name" value="BETA-KETOACYL SYNTHASE FAMILY PROTEIN-RELATED"/>
    <property type="match status" value="1"/>
</dbReference>
<dbReference type="PROSITE" id="PS52004">
    <property type="entry name" value="KS3_2"/>
    <property type="match status" value="1"/>
</dbReference>
<dbReference type="STRING" id="631362.Thi970DRAFT_02491"/>
<evidence type="ECO:0000256" key="2">
    <source>
        <dbReference type="ARBA" id="ARBA00022450"/>
    </source>
</evidence>
<keyword evidence="2" id="KW-0596">Phosphopantetheine</keyword>
<dbReference type="GO" id="GO:0006633">
    <property type="term" value="P:fatty acid biosynthetic process"/>
    <property type="evidence" value="ECO:0007669"/>
    <property type="project" value="UniProtKB-UniPathway"/>
</dbReference>
<dbReference type="GO" id="GO:0004315">
    <property type="term" value="F:3-oxoacyl-[acyl-carrier-protein] synthase activity"/>
    <property type="evidence" value="ECO:0007669"/>
    <property type="project" value="InterPro"/>
</dbReference>
<dbReference type="SMART" id="SM00827">
    <property type="entry name" value="PKS_AT"/>
    <property type="match status" value="1"/>
</dbReference>
<feature type="compositionally biased region" description="Polar residues" evidence="6">
    <location>
        <begin position="1018"/>
        <end position="1031"/>
    </location>
</feature>
<evidence type="ECO:0000313" key="8">
    <source>
        <dbReference type="EMBL" id="EIC22238.1"/>
    </source>
</evidence>
<reference evidence="8 9" key="2">
    <citation type="submission" date="2011-11" db="EMBL/GenBank/DDBJ databases">
        <authorList>
            <consortium name="US DOE Joint Genome Institute"/>
            <person name="Lucas S."/>
            <person name="Han J."/>
            <person name="Lapidus A."/>
            <person name="Cheng J.-F."/>
            <person name="Goodwin L."/>
            <person name="Pitluck S."/>
            <person name="Peters L."/>
            <person name="Ovchinnikova G."/>
            <person name="Zhang X."/>
            <person name="Detter J.C."/>
            <person name="Han C."/>
            <person name="Tapia R."/>
            <person name="Land M."/>
            <person name="Hauser L."/>
            <person name="Kyrpides N."/>
            <person name="Ivanova N."/>
            <person name="Pagani I."/>
            <person name="Vogl K."/>
            <person name="Liu Z."/>
            <person name="Overmann J."/>
            <person name="Frigaard N.-U."/>
            <person name="Bryant D."/>
            <person name="Woyke T."/>
        </authorList>
    </citation>
    <scope>NUCLEOTIDE SEQUENCE [LARGE SCALE GENOMIC DNA]</scope>
    <source>
        <strain evidence="8 9">970</strain>
    </source>
</reference>
<dbReference type="InterPro" id="IPR014030">
    <property type="entry name" value="Ketoacyl_synth_N"/>
</dbReference>
<dbReference type="Proteomes" id="UP000002964">
    <property type="component" value="Unassembled WGS sequence"/>
</dbReference>
<dbReference type="Pfam" id="PF16197">
    <property type="entry name" value="KAsynt_C_assoc"/>
    <property type="match status" value="1"/>
</dbReference>